<dbReference type="HOGENOM" id="CLU_000604_1_11_2"/>
<dbReference type="CDD" id="cd03214">
    <property type="entry name" value="ABC_Iron-Siderophores_B12_Hemin"/>
    <property type="match status" value="1"/>
</dbReference>
<evidence type="ECO:0000256" key="3">
    <source>
        <dbReference type="ARBA" id="ARBA00022840"/>
    </source>
</evidence>
<dbReference type="KEGG" id="ave:Arcve_1560"/>
<evidence type="ECO:0000256" key="2">
    <source>
        <dbReference type="ARBA" id="ARBA00022741"/>
    </source>
</evidence>
<dbReference type="InterPro" id="IPR027417">
    <property type="entry name" value="P-loop_NTPase"/>
</dbReference>
<dbReference type="InterPro" id="IPR050153">
    <property type="entry name" value="Metal_Ion_Import_ABC"/>
</dbReference>
<reference evidence="5 6" key="1">
    <citation type="submission" date="2011-03" db="EMBL/GenBank/DDBJ databases">
        <title>The complete genome of Archaeoglobus veneficus SNP6.</title>
        <authorList>
            <consortium name="US DOE Joint Genome Institute (JGI-PGF)"/>
            <person name="Lucas S."/>
            <person name="Copeland A."/>
            <person name="Lapidus A."/>
            <person name="Bruce D."/>
            <person name="Goodwin L."/>
            <person name="Pitluck S."/>
            <person name="Kyrpides N."/>
            <person name="Mavromatis K."/>
            <person name="Pagani I."/>
            <person name="Ivanova N."/>
            <person name="Mikhailova N."/>
            <person name="Lu M."/>
            <person name="Detter J.C."/>
            <person name="Tapia R."/>
            <person name="Han C."/>
            <person name="Land M."/>
            <person name="Hauser L."/>
            <person name="Markowitz V."/>
            <person name="Cheng J.-F."/>
            <person name="Hugenholtz P."/>
            <person name="Woyke T."/>
            <person name="Wu D."/>
            <person name="Spring S."/>
            <person name="Brambilla E."/>
            <person name="Klenk H.-P."/>
            <person name="Eisen J.A."/>
        </authorList>
    </citation>
    <scope>NUCLEOTIDE SEQUENCE [LARGE SCALE GENOMIC DNA]</scope>
    <source>
        <strain>SNP6</strain>
    </source>
</reference>
<dbReference type="OrthoDB" id="24644at2157"/>
<sequence length="258" mass="28772">MLEVKNLKFRYNGFEVNASLNVNKGEILTLLGPNGCGKTTLLRCIYGILNPKTPCVYLDGKDVHSMDLRERAKKMGYVPQTHHPGFPYTVLEFVVMGRASQISTFESPGSEDYRIALEALKLVGIENLADKPYTQISGGQLQLALIARALVQNPRAILFDEPTAHLDFKNQVKVLEMIRRITAEKKVATILTLHDPNLAGMYSDKIALIKGGKIHAVGEPEEVLTENELSQVYEISIKVINADSFRFVIPVLNELKNH</sequence>
<dbReference type="GeneID" id="10394684"/>
<keyword evidence="6" id="KW-1185">Reference proteome</keyword>
<dbReference type="InterPro" id="IPR017871">
    <property type="entry name" value="ABC_transporter-like_CS"/>
</dbReference>
<dbReference type="Gene3D" id="3.40.50.300">
    <property type="entry name" value="P-loop containing nucleotide triphosphate hydrolases"/>
    <property type="match status" value="1"/>
</dbReference>
<dbReference type="RefSeq" id="WP_013684219.1">
    <property type="nucleotide sequence ID" value="NC_015320.1"/>
</dbReference>
<dbReference type="EC" id="3.6.3.28" evidence="5"/>
<feature type="domain" description="ABC transporter" evidence="4">
    <location>
        <begin position="2"/>
        <end position="236"/>
    </location>
</feature>
<proteinExistence type="predicted"/>
<dbReference type="PROSITE" id="PS50893">
    <property type="entry name" value="ABC_TRANSPORTER_2"/>
    <property type="match status" value="1"/>
</dbReference>
<dbReference type="SUPFAM" id="SSF52540">
    <property type="entry name" value="P-loop containing nucleoside triphosphate hydrolases"/>
    <property type="match status" value="1"/>
</dbReference>
<name>F2KPN3_ARCVS</name>
<dbReference type="InterPro" id="IPR003439">
    <property type="entry name" value="ABC_transporter-like_ATP-bd"/>
</dbReference>
<dbReference type="Proteomes" id="UP000008136">
    <property type="component" value="Chromosome"/>
</dbReference>
<evidence type="ECO:0000313" key="6">
    <source>
        <dbReference type="Proteomes" id="UP000008136"/>
    </source>
</evidence>
<gene>
    <name evidence="5" type="ordered locus">Arcve_1560</name>
</gene>
<dbReference type="GO" id="GO:0005524">
    <property type="term" value="F:ATP binding"/>
    <property type="evidence" value="ECO:0007669"/>
    <property type="project" value="UniProtKB-KW"/>
</dbReference>
<dbReference type="PROSITE" id="PS00211">
    <property type="entry name" value="ABC_TRANSPORTER_1"/>
    <property type="match status" value="1"/>
</dbReference>
<dbReference type="GO" id="GO:0016887">
    <property type="term" value="F:ATP hydrolysis activity"/>
    <property type="evidence" value="ECO:0007669"/>
    <property type="project" value="InterPro"/>
</dbReference>
<accession>F2KPN3</accession>
<dbReference type="EMBL" id="CP002588">
    <property type="protein sequence ID" value="AEA47561.1"/>
    <property type="molecule type" value="Genomic_DNA"/>
</dbReference>
<evidence type="ECO:0000256" key="1">
    <source>
        <dbReference type="ARBA" id="ARBA00022448"/>
    </source>
</evidence>
<dbReference type="PANTHER" id="PTHR42734:SF19">
    <property type="entry name" value="IRON COMPOUNDS ABC TRANSPORTER, ATP-BINDING PROTEIN"/>
    <property type="match status" value="1"/>
</dbReference>
<keyword evidence="2" id="KW-0547">Nucleotide-binding</keyword>
<dbReference type="eggNOG" id="arCOG00198">
    <property type="taxonomic scope" value="Archaea"/>
</dbReference>
<dbReference type="FunFam" id="3.40.50.300:FF:000134">
    <property type="entry name" value="Iron-enterobactin ABC transporter ATP-binding protein"/>
    <property type="match status" value="1"/>
</dbReference>
<keyword evidence="3" id="KW-0067">ATP-binding</keyword>
<evidence type="ECO:0000313" key="5">
    <source>
        <dbReference type="EMBL" id="AEA47561.1"/>
    </source>
</evidence>
<keyword evidence="1" id="KW-0813">Transport</keyword>
<protein>
    <submittedName>
        <fullName evidence="5">Phosphonate-transporting ATPase</fullName>
        <ecNumber evidence="5">3.6.3.28</ecNumber>
    </submittedName>
</protein>
<dbReference type="Pfam" id="PF00005">
    <property type="entry name" value="ABC_tran"/>
    <property type="match status" value="1"/>
</dbReference>
<dbReference type="STRING" id="693661.Arcve_1560"/>
<dbReference type="PANTHER" id="PTHR42734">
    <property type="entry name" value="METAL TRANSPORT SYSTEM ATP-BINDING PROTEIN TM_0124-RELATED"/>
    <property type="match status" value="1"/>
</dbReference>
<dbReference type="SMART" id="SM00382">
    <property type="entry name" value="AAA"/>
    <property type="match status" value="1"/>
</dbReference>
<organism evidence="5 6">
    <name type="scientific">Archaeoglobus veneficus (strain DSM 11195 / SNP6)</name>
    <dbReference type="NCBI Taxonomy" id="693661"/>
    <lineage>
        <taxon>Archaea</taxon>
        <taxon>Methanobacteriati</taxon>
        <taxon>Methanobacteriota</taxon>
        <taxon>Archaeoglobi</taxon>
        <taxon>Archaeoglobales</taxon>
        <taxon>Archaeoglobaceae</taxon>
        <taxon>Archaeoglobus</taxon>
    </lineage>
</organism>
<evidence type="ECO:0000259" key="4">
    <source>
        <dbReference type="PROSITE" id="PS50893"/>
    </source>
</evidence>
<keyword evidence="5" id="KW-0378">Hydrolase</keyword>
<dbReference type="AlphaFoldDB" id="F2KPN3"/>
<dbReference type="InterPro" id="IPR003593">
    <property type="entry name" value="AAA+_ATPase"/>
</dbReference>